<keyword evidence="2" id="KW-0812">Transmembrane</keyword>
<protein>
    <submittedName>
        <fullName evidence="3">Uncharacterized protein</fullName>
    </submittedName>
</protein>
<keyword evidence="2" id="KW-0472">Membrane</keyword>
<organism evidence="3 4">
    <name type="scientific">Labilithrix luteola</name>
    <dbReference type="NCBI Taxonomy" id="1391654"/>
    <lineage>
        <taxon>Bacteria</taxon>
        <taxon>Pseudomonadati</taxon>
        <taxon>Myxococcota</taxon>
        <taxon>Polyangia</taxon>
        <taxon>Polyangiales</taxon>
        <taxon>Labilitrichaceae</taxon>
        <taxon>Labilithrix</taxon>
    </lineage>
</organism>
<feature type="transmembrane region" description="Helical" evidence="2">
    <location>
        <begin position="7"/>
        <end position="29"/>
    </location>
</feature>
<dbReference type="EMBL" id="CP012333">
    <property type="protein sequence ID" value="AKU97276.1"/>
    <property type="molecule type" value="Genomic_DNA"/>
</dbReference>
<evidence type="ECO:0000256" key="1">
    <source>
        <dbReference type="SAM" id="MobiDB-lite"/>
    </source>
</evidence>
<proteinExistence type="predicted"/>
<feature type="region of interest" description="Disordered" evidence="1">
    <location>
        <begin position="138"/>
        <end position="169"/>
    </location>
</feature>
<evidence type="ECO:0000313" key="4">
    <source>
        <dbReference type="Proteomes" id="UP000064967"/>
    </source>
</evidence>
<keyword evidence="4" id="KW-1185">Reference proteome</keyword>
<evidence type="ECO:0000313" key="3">
    <source>
        <dbReference type="EMBL" id="AKU97276.1"/>
    </source>
</evidence>
<reference evidence="3 4" key="1">
    <citation type="submission" date="2015-08" db="EMBL/GenBank/DDBJ databases">
        <authorList>
            <person name="Babu N.S."/>
            <person name="Beckwith C.J."/>
            <person name="Beseler K.G."/>
            <person name="Brison A."/>
            <person name="Carone J.V."/>
            <person name="Caskin T.P."/>
            <person name="Diamond M."/>
            <person name="Durham M.E."/>
            <person name="Foxe J.M."/>
            <person name="Go M."/>
            <person name="Henderson B.A."/>
            <person name="Jones I.B."/>
            <person name="McGettigan J.A."/>
            <person name="Micheletti S.J."/>
            <person name="Nasrallah M.E."/>
            <person name="Ortiz D."/>
            <person name="Piller C.R."/>
            <person name="Privatt S.R."/>
            <person name="Schneider S.L."/>
            <person name="Sharp S."/>
            <person name="Smith T.C."/>
            <person name="Stanton J.D."/>
            <person name="Ullery H.E."/>
            <person name="Wilson R.J."/>
            <person name="Serrano M.G."/>
            <person name="Buck G."/>
            <person name="Lee V."/>
            <person name="Wang Y."/>
            <person name="Carvalho R."/>
            <person name="Voegtly L."/>
            <person name="Shi R."/>
            <person name="Duckworth R."/>
            <person name="Johnson A."/>
            <person name="Loviza R."/>
            <person name="Walstead R."/>
            <person name="Shah Z."/>
            <person name="Kiflezghi M."/>
            <person name="Wade K."/>
            <person name="Ball S.L."/>
            <person name="Bradley K.W."/>
            <person name="Asai D.J."/>
            <person name="Bowman C.A."/>
            <person name="Russell D.A."/>
            <person name="Pope W.H."/>
            <person name="Jacobs-Sera D."/>
            <person name="Hendrix R.W."/>
            <person name="Hatfull G.F."/>
        </authorList>
    </citation>
    <scope>NUCLEOTIDE SEQUENCE [LARGE SCALE GENOMIC DNA]</scope>
    <source>
        <strain evidence="3 4">DSM 27648</strain>
    </source>
</reference>
<evidence type="ECO:0000256" key="2">
    <source>
        <dbReference type="SAM" id="Phobius"/>
    </source>
</evidence>
<sequence>MSARHDTLVRFFVVPILIAGAGLAGLLGAQDAFGQENAPRTEQVPIVVRTVEHLHARCPTSPPLLERLTARLDRVREARPGEPAVRVEIRVEEHGDLSSGKLTLGVGAERAEREASSPSCEEVIAALAVMAAIGLDENVPPVEEPPPSPPPPTVAMQPSAGKAPPRAPVAAEPPRAAVMTVSLGTGVQSSTNRALVVMPTLFGEIGWRTAVAPSLRIGVGRSFSHTFSTSRGGASVQWTEAIVDACSEFLRGGDFHGGVCATGEVGQLRAEVEPPLHFPAQSRWWVTAGASARVAWQFHPRLSLEVSGGARMPIVADRLFFEPNTEVYDAPAIIGFFGAAFVARLR</sequence>
<accession>A0A0K1PV87</accession>
<name>A0A0K1PV87_9BACT</name>
<feature type="compositionally biased region" description="Pro residues" evidence="1">
    <location>
        <begin position="142"/>
        <end position="153"/>
    </location>
</feature>
<keyword evidence="2" id="KW-1133">Transmembrane helix</keyword>
<dbReference type="KEGG" id="llu:AKJ09_03940"/>
<dbReference type="AlphaFoldDB" id="A0A0K1PV87"/>
<dbReference type="Proteomes" id="UP000064967">
    <property type="component" value="Chromosome"/>
</dbReference>
<gene>
    <name evidence="3" type="ORF">AKJ09_03940</name>
</gene>